<gene>
    <name evidence="2" type="ORF">ENQ87_02980</name>
</gene>
<dbReference type="EMBL" id="DSOV01000009">
    <property type="protein sequence ID" value="HEN41330.1"/>
    <property type="molecule type" value="Genomic_DNA"/>
</dbReference>
<sequence length="91" mass="9890">MKRTALLTAALMLASSLAFAGTKTYQATGPVLEVKDDMIVVQKGKEKWEIAKDKDTKVTGDLKVGSKVTVQYTMKAATIEAKADKKAEKKK</sequence>
<protein>
    <recommendedName>
        <fullName evidence="3">DUF5666 domain-containing protein</fullName>
    </recommendedName>
</protein>
<organism evidence="2">
    <name type="scientific">Geobacter metallireducens</name>
    <dbReference type="NCBI Taxonomy" id="28232"/>
    <lineage>
        <taxon>Bacteria</taxon>
        <taxon>Pseudomonadati</taxon>
        <taxon>Thermodesulfobacteriota</taxon>
        <taxon>Desulfuromonadia</taxon>
        <taxon>Geobacterales</taxon>
        <taxon>Geobacteraceae</taxon>
        <taxon>Geobacter</taxon>
    </lineage>
</organism>
<evidence type="ECO:0008006" key="3">
    <source>
        <dbReference type="Google" id="ProtNLM"/>
    </source>
</evidence>
<feature type="chain" id="PRO_5032784501" description="DUF5666 domain-containing protein" evidence="1">
    <location>
        <begin position="21"/>
        <end position="91"/>
    </location>
</feature>
<keyword evidence="1" id="KW-0732">Signal</keyword>
<name>A0A831UBU1_GEOME</name>
<accession>A0A831UBU1</accession>
<evidence type="ECO:0000313" key="2">
    <source>
        <dbReference type="EMBL" id="HEN41330.1"/>
    </source>
</evidence>
<feature type="signal peptide" evidence="1">
    <location>
        <begin position="1"/>
        <end position="20"/>
    </location>
</feature>
<evidence type="ECO:0000256" key="1">
    <source>
        <dbReference type="SAM" id="SignalP"/>
    </source>
</evidence>
<comment type="caution">
    <text evidence="2">The sequence shown here is derived from an EMBL/GenBank/DDBJ whole genome shotgun (WGS) entry which is preliminary data.</text>
</comment>
<dbReference type="AlphaFoldDB" id="A0A831UBU1"/>
<reference evidence="2" key="1">
    <citation type="journal article" date="2020" name="mSystems">
        <title>Genome- and Community-Level Interaction Insights into Carbon Utilization and Element Cycling Functions of Hydrothermarchaeota in Hydrothermal Sediment.</title>
        <authorList>
            <person name="Zhou Z."/>
            <person name="Liu Y."/>
            <person name="Xu W."/>
            <person name="Pan J."/>
            <person name="Luo Z.H."/>
            <person name="Li M."/>
        </authorList>
    </citation>
    <scope>NUCLEOTIDE SEQUENCE [LARGE SCALE GENOMIC DNA]</scope>
    <source>
        <strain evidence="2">SpSt-349</strain>
    </source>
</reference>
<proteinExistence type="predicted"/>